<dbReference type="InterPro" id="IPR023996">
    <property type="entry name" value="TonB-dep_OMP_SusC/RagA"/>
</dbReference>
<name>A0A069D026_9BACE</name>
<keyword evidence="11" id="KW-1185">Reference proteome</keyword>
<dbReference type="InterPro" id="IPR036942">
    <property type="entry name" value="Beta-barrel_TonB_sf"/>
</dbReference>
<evidence type="ECO:0000256" key="8">
    <source>
        <dbReference type="PROSITE-ProRule" id="PRU01360"/>
    </source>
</evidence>
<evidence type="ECO:0000256" key="2">
    <source>
        <dbReference type="ARBA" id="ARBA00022448"/>
    </source>
</evidence>
<evidence type="ECO:0000313" key="11">
    <source>
        <dbReference type="Proteomes" id="UP000027601"/>
    </source>
</evidence>
<proteinExistence type="inferred from homology"/>
<sequence length="607" mass="66300">MIDGFIHFSERGATTAGAGNIEGQLNPLAGINPQDIESIEVLKDVSAKAIYGSRGSNGVVLVTTKKGKRGKNTVHYQYTLGIDINAKKLKLLNAKEFRTIDRDGLFNSGAWGTFDSERAGKGIAADTDTDWQDAVLQTGTRQTHDISISGGDDRTRYALSGSFTDQKGLVIGTGFKRSSIRLNLDRQLSDNLTVGVTATAARNNQDALNAMTASDWGAGSSSPFKSGITNSLVYALFMPPVLPVKLENGNYNHYNPFEMSELNYYGTAANPVADLNQMKGETIGSTLLGNFYATYNVPQVKGLSLRLSAGTDVNYITQNFFAPPSSSLGINEDIQGRGSIGNRRTDVQQGDLLVTYTRQLGKDHFIDLLGGYTQQKTTTTLALTNVVKLENFDNIGFSSPTERDVTSRKETGSLHSLITRVNYTLKNRYNLTGTFRADKSSRFSARHSWGYFPSVGVSWNVSDEEFFKSKNTFKVRATFGSAGNQEIGFSDFAALLNAGRYGNEQAVIYSNSGNDNLKWETTTEWNLGIDAGLFGDRFTLTADIYHKKTNDLLLKRIVPLSQNNDEQVFNIGNVTNKGVELSISGESFAAKTRCGPFQPTLPRTSIP</sequence>
<evidence type="ECO:0000256" key="1">
    <source>
        <dbReference type="ARBA" id="ARBA00004571"/>
    </source>
</evidence>
<accession>A0A069D026</accession>
<dbReference type="GO" id="GO:0009279">
    <property type="term" value="C:cell outer membrane"/>
    <property type="evidence" value="ECO:0007669"/>
    <property type="project" value="UniProtKB-SubCell"/>
</dbReference>
<reference evidence="10 11" key="1">
    <citation type="journal article" date="2015" name="Microbes Environ.">
        <title>Distribution and evolution of nitrogen fixation genes in the phylum bacteroidetes.</title>
        <authorList>
            <person name="Inoue J."/>
            <person name="Oshima K."/>
            <person name="Suda W."/>
            <person name="Sakamoto M."/>
            <person name="Iino T."/>
            <person name="Noda S."/>
            <person name="Hongoh Y."/>
            <person name="Hattori M."/>
            <person name="Ohkuma M."/>
        </authorList>
    </citation>
    <scope>NUCLEOTIDE SEQUENCE [LARGE SCALE GENOMIC DNA]</scope>
    <source>
        <strain evidence="10 11">JCM 15093</strain>
    </source>
</reference>
<comment type="similarity">
    <text evidence="8">Belongs to the TonB-dependent receptor family.</text>
</comment>
<feature type="domain" description="TonB-dependent receptor-like beta-barrel" evidence="9">
    <location>
        <begin position="285"/>
        <end position="586"/>
    </location>
</feature>
<keyword evidence="6 8" id="KW-0472">Membrane</keyword>
<dbReference type="NCBIfam" id="TIGR04056">
    <property type="entry name" value="OMP_RagA_SusC"/>
    <property type="match status" value="1"/>
</dbReference>
<keyword evidence="4 8" id="KW-0812">Transmembrane</keyword>
<evidence type="ECO:0000256" key="3">
    <source>
        <dbReference type="ARBA" id="ARBA00022452"/>
    </source>
</evidence>
<keyword evidence="2 8" id="KW-0813">Transport</keyword>
<dbReference type="NCBIfam" id="TIGR04057">
    <property type="entry name" value="SusC_RagA_signa"/>
    <property type="match status" value="1"/>
</dbReference>
<evidence type="ECO:0000259" key="9">
    <source>
        <dbReference type="Pfam" id="PF00593"/>
    </source>
</evidence>
<evidence type="ECO:0000256" key="5">
    <source>
        <dbReference type="ARBA" id="ARBA00023077"/>
    </source>
</evidence>
<dbReference type="PROSITE" id="PS52016">
    <property type="entry name" value="TONB_DEPENDENT_REC_3"/>
    <property type="match status" value="1"/>
</dbReference>
<gene>
    <name evidence="10" type="ORF">JCM15093_731</name>
</gene>
<dbReference type="InterPro" id="IPR037066">
    <property type="entry name" value="Plug_dom_sf"/>
</dbReference>
<protein>
    <submittedName>
        <fullName evidence="10">TonB-dependent receptor</fullName>
    </submittedName>
</protein>
<organism evidence="10 11">
    <name type="scientific">Bacteroides graminisolvens DSM 19988 = JCM 15093</name>
    <dbReference type="NCBI Taxonomy" id="1121097"/>
    <lineage>
        <taxon>Bacteria</taxon>
        <taxon>Pseudomonadati</taxon>
        <taxon>Bacteroidota</taxon>
        <taxon>Bacteroidia</taxon>
        <taxon>Bacteroidales</taxon>
        <taxon>Bacteroidaceae</taxon>
        <taxon>Bacteroides</taxon>
    </lineage>
</organism>
<comment type="subcellular location">
    <subcellularLocation>
        <location evidence="1 8">Cell outer membrane</location>
        <topology evidence="1 8">Multi-pass membrane protein</topology>
    </subcellularLocation>
</comment>
<dbReference type="InterPro" id="IPR023997">
    <property type="entry name" value="TonB-dep_OMP_SusC/RagA_CS"/>
</dbReference>
<dbReference type="SUPFAM" id="SSF56935">
    <property type="entry name" value="Porins"/>
    <property type="match status" value="1"/>
</dbReference>
<dbReference type="Gene3D" id="2.40.170.20">
    <property type="entry name" value="TonB-dependent receptor, beta-barrel domain"/>
    <property type="match status" value="1"/>
</dbReference>
<keyword evidence="7 8" id="KW-0998">Cell outer membrane</keyword>
<keyword evidence="3 8" id="KW-1134">Transmembrane beta strand</keyword>
<evidence type="ECO:0000256" key="7">
    <source>
        <dbReference type="ARBA" id="ARBA00023237"/>
    </source>
</evidence>
<keyword evidence="5" id="KW-0798">TonB box</keyword>
<dbReference type="InterPro" id="IPR039426">
    <property type="entry name" value="TonB-dep_rcpt-like"/>
</dbReference>
<dbReference type="Gene3D" id="2.170.130.10">
    <property type="entry name" value="TonB-dependent receptor, plug domain"/>
    <property type="match status" value="1"/>
</dbReference>
<dbReference type="RefSeq" id="WP_024995729.1">
    <property type="nucleotide sequence ID" value="NZ_BAJS01000002.1"/>
</dbReference>
<evidence type="ECO:0000256" key="6">
    <source>
        <dbReference type="ARBA" id="ARBA00023136"/>
    </source>
</evidence>
<evidence type="ECO:0000256" key="4">
    <source>
        <dbReference type="ARBA" id="ARBA00022692"/>
    </source>
</evidence>
<evidence type="ECO:0000313" key="10">
    <source>
        <dbReference type="EMBL" id="GAK35626.1"/>
    </source>
</evidence>
<dbReference type="STRING" id="1121097.GCA_000428125_01340"/>
<dbReference type="eggNOG" id="COG1629">
    <property type="taxonomic scope" value="Bacteria"/>
</dbReference>
<dbReference type="Proteomes" id="UP000027601">
    <property type="component" value="Unassembled WGS sequence"/>
</dbReference>
<dbReference type="AlphaFoldDB" id="A0A069D026"/>
<keyword evidence="10" id="KW-0675">Receptor</keyword>
<dbReference type="InterPro" id="IPR000531">
    <property type="entry name" value="Beta-barrel_TonB"/>
</dbReference>
<dbReference type="EMBL" id="BAJS01000002">
    <property type="protein sequence ID" value="GAK35626.1"/>
    <property type="molecule type" value="Genomic_DNA"/>
</dbReference>
<dbReference type="Pfam" id="PF00593">
    <property type="entry name" value="TonB_dep_Rec_b-barrel"/>
    <property type="match status" value="1"/>
</dbReference>
<comment type="caution">
    <text evidence="10">The sequence shown here is derived from an EMBL/GenBank/DDBJ whole genome shotgun (WGS) entry which is preliminary data.</text>
</comment>